<dbReference type="PANTHER" id="PTHR37310">
    <property type="entry name" value="CYTOPLASMIC PROTEIN-RELATED"/>
    <property type="match status" value="1"/>
</dbReference>
<organism evidence="1 2">
    <name type="scientific">Marisediminicola antarctica</name>
    <dbReference type="NCBI Taxonomy" id="674079"/>
    <lineage>
        <taxon>Bacteria</taxon>
        <taxon>Bacillati</taxon>
        <taxon>Actinomycetota</taxon>
        <taxon>Actinomycetes</taxon>
        <taxon>Micrococcales</taxon>
        <taxon>Microbacteriaceae</taxon>
        <taxon>Marisediminicola</taxon>
    </lineage>
</organism>
<dbReference type="Gene3D" id="1.20.1270.360">
    <property type="match status" value="1"/>
</dbReference>
<evidence type="ECO:0000313" key="1">
    <source>
        <dbReference type="EMBL" id="QHO70733.1"/>
    </source>
</evidence>
<evidence type="ECO:0008006" key="3">
    <source>
        <dbReference type="Google" id="ProtNLM"/>
    </source>
</evidence>
<dbReference type="AlphaFoldDB" id="A0A7L5AJF1"/>
<dbReference type="EMBL" id="CP017146">
    <property type="protein sequence ID" value="QHO70733.1"/>
    <property type="molecule type" value="Genomic_DNA"/>
</dbReference>
<dbReference type="PANTHER" id="PTHR37310:SF1">
    <property type="entry name" value="CYTOPLASMIC PROTEIN"/>
    <property type="match status" value="1"/>
</dbReference>
<sequence>MNSAMQMMQMHEKDMSMMGMDMAMMQECMEACSACEQACTMCSNSMTGESMATCMGRCANTADMTNTMMRMMMRPNGMHKESMMAMLQAMITMCGACAEECMTHADMSDDCRMCAEACRQCAMACQKMMDSMMGSMAGS</sequence>
<dbReference type="RefSeq" id="WP_202614238.1">
    <property type="nucleotide sequence ID" value="NZ_CP017146.1"/>
</dbReference>
<dbReference type="InterPro" id="IPR005560">
    <property type="entry name" value="Csp_YhjQ"/>
</dbReference>
<dbReference type="Proteomes" id="UP000464507">
    <property type="component" value="Chromosome"/>
</dbReference>
<evidence type="ECO:0000313" key="2">
    <source>
        <dbReference type="Proteomes" id="UP000464507"/>
    </source>
</evidence>
<reference evidence="1 2" key="1">
    <citation type="submission" date="2016-09" db="EMBL/GenBank/DDBJ databases">
        <title>Complete genome sequence of microbes from the polar regions.</title>
        <authorList>
            <person name="Liao L."/>
            <person name="Chen B."/>
        </authorList>
    </citation>
    <scope>NUCLEOTIDE SEQUENCE [LARGE SCALE GENOMIC DNA]</scope>
    <source>
        <strain evidence="1 2">ZS314</strain>
    </source>
</reference>
<dbReference type="KEGG" id="mant:BHD05_14855"/>
<proteinExistence type="predicted"/>
<accession>A0A7L5AJF1</accession>
<dbReference type="Pfam" id="PF03860">
    <property type="entry name" value="Csp"/>
    <property type="match status" value="1"/>
</dbReference>
<gene>
    <name evidence="1" type="ORF">BHD05_14855</name>
</gene>
<keyword evidence="2" id="KW-1185">Reference proteome</keyword>
<protein>
    <recommendedName>
        <fullName evidence="3">Four-helix bundle copper-binding protein</fullName>
    </recommendedName>
</protein>
<name>A0A7L5AJF1_9MICO</name>